<evidence type="ECO:0000313" key="3">
    <source>
        <dbReference type="Proteomes" id="UP001642483"/>
    </source>
</evidence>
<name>A0ABP0GKX9_CLALP</name>
<feature type="compositionally biased region" description="Low complexity" evidence="1">
    <location>
        <begin position="89"/>
        <end position="103"/>
    </location>
</feature>
<evidence type="ECO:0000313" key="2">
    <source>
        <dbReference type="EMBL" id="CAK8692053.1"/>
    </source>
</evidence>
<dbReference type="EMBL" id="CAWYQH010000130">
    <property type="protein sequence ID" value="CAK8692053.1"/>
    <property type="molecule type" value="Genomic_DNA"/>
</dbReference>
<evidence type="ECO:0000256" key="1">
    <source>
        <dbReference type="SAM" id="MobiDB-lite"/>
    </source>
</evidence>
<proteinExistence type="predicted"/>
<dbReference type="Proteomes" id="UP001642483">
    <property type="component" value="Unassembled WGS sequence"/>
</dbReference>
<keyword evidence="3" id="KW-1185">Reference proteome</keyword>
<sequence>MKLGDQHKCLAPDMVCNEIAHCNETLRLWTQDWNQNKKKTLQYPYIDSALRPVAHCPEISVLVFTSLLDLISDEVAMLDAVEDEDDNSSRCSNCSDTDSSTSSQMQSKLKPFT</sequence>
<gene>
    <name evidence="2" type="ORF">CVLEPA_LOCUS24804</name>
</gene>
<comment type="caution">
    <text evidence="2">The sequence shown here is derived from an EMBL/GenBank/DDBJ whole genome shotgun (WGS) entry which is preliminary data.</text>
</comment>
<organism evidence="2 3">
    <name type="scientific">Clavelina lepadiformis</name>
    <name type="common">Light-bulb sea squirt</name>
    <name type="synonym">Ascidia lepadiformis</name>
    <dbReference type="NCBI Taxonomy" id="159417"/>
    <lineage>
        <taxon>Eukaryota</taxon>
        <taxon>Metazoa</taxon>
        <taxon>Chordata</taxon>
        <taxon>Tunicata</taxon>
        <taxon>Ascidiacea</taxon>
        <taxon>Aplousobranchia</taxon>
        <taxon>Clavelinidae</taxon>
        <taxon>Clavelina</taxon>
    </lineage>
</organism>
<feature type="region of interest" description="Disordered" evidence="1">
    <location>
        <begin position="82"/>
        <end position="113"/>
    </location>
</feature>
<reference evidence="2 3" key="1">
    <citation type="submission" date="2024-02" db="EMBL/GenBank/DDBJ databases">
        <authorList>
            <person name="Daric V."/>
            <person name="Darras S."/>
        </authorList>
    </citation>
    <scope>NUCLEOTIDE SEQUENCE [LARGE SCALE GENOMIC DNA]</scope>
</reference>
<protein>
    <submittedName>
        <fullName evidence="2">Uncharacterized protein</fullName>
    </submittedName>
</protein>
<accession>A0ABP0GKX9</accession>